<dbReference type="AlphaFoldDB" id="A0AAV5D3W8"/>
<evidence type="ECO:0000259" key="6">
    <source>
        <dbReference type="Pfam" id="PF08263"/>
    </source>
</evidence>
<dbReference type="InterPro" id="IPR013210">
    <property type="entry name" value="LRR_N_plant-typ"/>
</dbReference>
<dbReference type="InterPro" id="IPR032675">
    <property type="entry name" value="LRR_dom_sf"/>
</dbReference>
<dbReference type="Proteomes" id="UP001054889">
    <property type="component" value="Unassembled WGS sequence"/>
</dbReference>
<dbReference type="EMBL" id="BQKI01000011">
    <property type="protein sequence ID" value="GJN04808.1"/>
    <property type="molecule type" value="Genomic_DNA"/>
</dbReference>
<evidence type="ECO:0000313" key="7">
    <source>
        <dbReference type="EMBL" id="GJN04808.1"/>
    </source>
</evidence>
<reference evidence="7" key="1">
    <citation type="journal article" date="2018" name="DNA Res.">
        <title>Multiple hybrid de novo genome assembly of finger millet, an orphan allotetraploid crop.</title>
        <authorList>
            <person name="Hatakeyama M."/>
            <person name="Aluri S."/>
            <person name="Balachadran M.T."/>
            <person name="Sivarajan S.R."/>
            <person name="Patrignani A."/>
            <person name="Gruter S."/>
            <person name="Poveda L."/>
            <person name="Shimizu-Inatsugi R."/>
            <person name="Baeten J."/>
            <person name="Francoijs K.J."/>
            <person name="Nataraja K.N."/>
            <person name="Reddy Y.A.N."/>
            <person name="Phadnis S."/>
            <person name="Ravikumar R.L."/>
            <person name="Schlapbach R."/>
            <person name="Sreeman S.M."/>
            <person name="Shimizu K.K."/>
        </authorList>
    </citation>
    <scope>NUCLEOTIDE SEQUENCE</scope>
</reference>
<evidence type="ECO:0000256" key="2">
    <source>
        <dbReference type="ARBA" id="ARBA00022729"/>
    </source>
</evidence>
<dbReference type="Pfam" id="PF00560">
    <property type="entry name" value="LRR_1"/>
    <property type="match status" value="4"/>
</dbReference>
<evidence type="ECO:0000256" key="4">
    <source>
        <dbReference type="ARBA" id="ARBA00023180"/>
    </source>
</evidence>
<evidence type="ECO:0000256" key="5">
    <source>
        <dbReference type="SAM" id="SignalP"/>
    </source>
</evidence>
<keyword evidence="8" id="KW-1185">Reference proteome</keyword>
<dbReference type="FunFam" id="3.80.10.10:FF:000041">
    <property type="entry name" value="LRR receptor-like serine/threonine-protein kinase ERECTA"/>
    <property type="match status" value="1"/>
</dbReference>
<sequence length="418" mass="44892">MPPADTATLPRTHACTYLHLLVVLLPCCGLHAALPQLAEEARLLLQIKSVWGDPPVLASWNVSATAAHCRWPYVRCNKAGHVSGLFLANTKISGPFPGSTIASLSGLRHIDVFNNTIADVFPTLLYRCRSLQYLNLSYNLFNGELPANIGHGLAASLTTLDLSGTIPASLSRLQNLKFLALDNNLFVGCIPAKLGELTSLQAMYLGDNSFDAGELPPSFGKLANLSTLDAQNCNLVGSIPPGIWTLETTRINSIQKQAHRQQLYKNNFSGEIPTSIGWLPSLQLLIVGTNRLNGTLPSELGKHTSALKYVAVYDNELTGVIPEGLCDRSRLQYFIASGNQLNGSIPAGLANCATLKVLVLDSNQLSGQIPQAIIWTVLTIFTASNNLFSGEIPASLVSSMPLVQKLNLSGNQLSGWIA</sequence>
<keyword evidence="4" id="KW-0325">Glycoprotein</keyword>
<evidence type="ECO:0000256" key="1">
    <source>
        <dbReference type="ARBA" id="ARBA00022614"/>
    </source>
</evidence>
<dbReference type="InterPro" id="IPR050994">
    <property type="entry name" value="At_inactive_RLKs"/>
</dbReference>
<proteinExistence type="predicted"/>
<comment type="caution">
    <text evidence="7">The sequence shown here is derived from an EMBL/GenBank/DDBJ whole genome shotgun (WGS) entry which is preliminary data.</text>
</comment>
<evidence type="ECO:0000313" key="8">
    <source>
        <dbReference type="Proteomes" id="UP001054889"/>
    </source>
</evidence>
<keyword evidence="3" id="KW-0677">Repeat</keyword>
<dbReference type="InterPro" id="IPR001611">
    <property type="entry name" value="Leu-rich_rpt"/>
</dbReference>
<dbReference type="PANTHER" id="PTHR48010">
    <property type="entry name" value="OS05G0588300 PROTEIN"/>
    <property type="match status" value="1"/>
</dbReference>
<accession>A0AAV5D3W8</accession>
<feature type="domain" description="Leucine-rich repeat-containing N-terminal plant-type" evidence="6">
    <location>
        <begin position="38"/>
        <end position="77"/>
    </location>
</feature>
<protein>
    <recommendedName>
        <fullName evidence="6">Leucine-rich repeat-containing N-terminal plant-type domain-containing protein</fullName>
    </recommendedName>
</protein>
<feature type="chain" id="PRO_5043988717" description="Leucine-rich repeat-containing N-terminal plant-type domain-containing protein" evidence="5">
    <location>
        <begin position="33"/>
        <end position="418"/>
    </location>
</feature>
<reference evidence="7" key="2">
    <citation type="submission" date="2021-12" db="EMBL/GenBank/DDBJ databases">
        <title>Resequencing data analysis of finger millet.</title>
        <authorList>
            <person name="Hatakeyama M."/>
            <person name="Aluri S."/>
            <person name="Balachadran M.T."/>
            <person name="Sivarajan S.R."/>
            <person name="Poveda L."/>
            <person name="Shimizu-Inatsugi R."/>
            <person name="Schlapbach R."/>
            <person name="Sreeman S.M."/>
            <person name="Shimizu K.K."/>
        </authorList>
    </citation>
    <scope>NUCLEOTIDE SEQUENCE</scope>
</reference>
<dbReference type="Gene3D" id="3.80.10.10">
    <property type="entry name" value="Ribonuclease Inhibitor"/>
    <property type="match status" value="3"/>
</dbReference>
<feature type="signal peptide" evidence="5">
    <location>
        <begin position="1"/>
        <end position="32"/>
    </location>
</feature>
<evidence type="ECO:0000256" key="3">
    <source>
        <dbReference type="ARBA" id="ARBA00022737"/>
    </source>
</evidence>
<keyword evidence="1" id="KW-0433">Leucine-rich repeat</keyword>
<organism evidence="7 8">
    <name type="scientific">Eleusine coracana subsp. coracana</name>
    <dbReference type="NCBI Taxonomy" id="191504"/>
    <lineage>
        <taxon>Eukaryota</taxon>
        <taxon>Viridiplantae</taxon>
        <taxon>Streptophyta</taxon>
        <taxon>Embryophyta</taxon>
        <taxon>Tracheophyta</taxon>
        <taxon>Spermatophyta</taxon>
        <taxon>Magnoliopsida</taxon>
        <taxon>Liliopsida</taxon>
        <taxon>Poales</taxon>
        <taxon>Poaceae</taxon>
        <taxon>PACMAD clade</taxon>
        <taxon>Chloridoideae</taxon>
        <taxon>Cynodonteae</taxon>
        <taxon>Eleusininae</taxon>
        <taxon>Eleusine</taxon>
    </lineage>
</organism>
<name>A0AAV5D3W8_ELECO</name>
<keyword evidence="2 5" id="KW-0732">Signal</keyword>
<dbReference type="PANTHER" id="PTHR48010:SF5">
    <property type="entry name" value="PROTEIN TOO MANY MOUTHS"/>
    <property type="match status" value="1"/>
</dbReference>
<dbReference type="SUPFAM" id="SSF52058">
    <property type="entry name" value="L domain-like"/>
    <property type="match status" value="1"/>
</dbReference>
<dbReference type="Pfam" id="PF08263">
    <property type="entry name" value="LRRNT_2"/>
    <property type="match status" value="1"/>
</dbReference>
<gene>
    <name evidence="7" type="primary">ga22383</name>
    <name evidence="7" type="ORF">PR202_ga22383</name>
</gene>